<name>A0A1V0U4G4_STRVN</name>
<evidence type="ECO:0000259" key="3">
    <source>
        <dbReference type="Pfam" id="PF00296"/>
    </source>
</evidence>
<dbReference type="Pfam" id="PF00296">
    <property type="entry name" value="Bac_luciferase"/>
    <property type="match status" value="1"/>
</dbReference>
<dbReference type="PANTHER" id="PTHR43244:SF1">
    <property type="entry name" value="5,10-METHYLENETETRAHYDROMETHANOPTERIN REDUCTASE"/>
    <property type="match status" value="1"/>
</dbReference>
<evidence type="ECO:0000313" key="4">
    <source>
        <dbReference type="EMBL" id="ARF60017.1"/>
    </source>
</evidence>
<sequence>MSVTRPARRRRAPVRSPAADTAEAPAPAVGVLLPRDLPAGRILRYARRAEALGFDAVWVVEDLGFRGGVAQAAAVLASTDRIRVGIGLLPAGARNVAFAALEIASLAQLFPGRVDVAIGHGMPHWMRSVGQWPGSPLTLLREYVDALRALLHGELTRRHGRYVRLDDVRLDPSALPGVVPDILAGVRGPRSLAVSGEVADGTVLAEPVTPEYARVALGHIAPGRRHRLVAYNVASVAPDRPTALAAARPGLEWIGEPDWHPHIAPLPFADELVALRAASASREEFVRRMPDTWVARLAVAGTTEDARARLAELRAAGVTDAVLAPVGPDPVRALESLATLLGAGPVGGIGGVHGPEGAGTPSAPETP</sequence>
<proteinExistence type="predicted"/>
<dbReference type="STRING" id="1935.B1H20_00460"/>
<dbReference type="InterPro" id="IPR036661">
    <property type="entry name" value="Luciferase-like_sf"/>
</dbReference>
<feature type="compositionally biased region" description="Basic residues" evidence="2">
    <location>
        <begin position="1"/>
        <end position="13"/>
    </location>
</feature>
<dbReference type="InterPro" id="IPR011251">
    <property type="entry name" value="Luciferase-like_dom"/>
</dbReference>
<dbReference type="EMBL" id="CP020570">
    <property type="protein sequence ID" value="ARF60017.1"/>
    <property type="molecule type" value="Genomic_DNA"/>
</dbReference>
<dbReference type="SUPFAM" id="SSF51679">
    <property type="entry name" value="Bacterial luciferase-like"/>
    <property type="match status" value="1"/>
</dbReference>
<feature type="domain" description="Luciferase-like" evidence="3">
    <location>
        <begin position="38"/>
        <end position="319"/>
    </location>
</feature>
<dbReference type="GO" id="GO:0016705">
    <property type="term" value="F:oxidoreductase activity, acting on paired donors, with incorporation or reduction of molecular oxygen"/>
    <property type="evidence" value="ECO:0007669"/>
    <property type="project" value="InterPro"/>
</dbReference>
<dbReference type="OrthoDB" id="675245at2"/>
<gene>
    <name evidence="4" type="ORF">B1H20_00460</name>
</gene>
<protein>
    <submittedName>
        <fullName evidence="4">Luciferase</fullName>
    </submittedName>
</protein>
<accession>A0A1V0U4G4</accession>
<feature type="region of interest" description="Disordered" evidence="2">
    <location>
        <begin position="1"/>
        <end position="21"/>
    </location>
</feature>
<organism evidence="4 5">
    <name type="scientific">Streptomyces violaceoruber</name>
    <dbReference type="NCBI Taxonomy" id="1935"/>
    <lineage>
        <taxon>Bacteria</taxon>
        <taxon>Bacillati</taxon>
        <taxon>Actinomycetota</taxon>
        <taxon>Actinomycetes</taxon>
        <taxon>Kitasatosporales</taxon>
        <taxon>Streptomycetaceae</taxon>
        <taxon>Streptomyces</taxon>
        <taxon>Streptomyces violaceoruber group</taxon>
    </lineage>
</organism>
<reference evidence="4 5" key="1">
    <citation type="submission" date="2017-03" db="EMBL/GenBank/DDBJ databases">
        <title>Complete Genome Sequence of a natural compounds producer, Streptomyces violaceus S21.</title>
        <authorList>
            <person name="Zhong C."/>
            <person name="Zhao Z."/>
            <person name="Fu J."/>
            <person name="Zong G."/>
            <person name="Qin R."/>
            <person name="Cao G."/>
        </authorList>
    </citation>
    <scope>NUCLEOTIDE SEQUENCE [LARGE SCALE GENOMIC DNA]</scope>
    <source>
        <strain evidence="4 5">S21</strain>
    </source>
</reference>
<dbReference type="InterPro" id="IPR050564">
    <property type="entry name" value="F420-G6PD/mer"/>
</dbReference>
<evidence type="ECO:0000256" key="1">
    <source>
        <dbReference type="ARBA" id="ARBA00023002"/>
    </source>
</evidence>
<dbReference type="PANTHER" id="PTHR43244">
    <property type="match status" value="1"/>
</dbReference>
<dbReference type="Gene3D" id="3.20.20.30">
    <property type="entry name" value="Luciferase-like domain"/>
    <property type="match status" value="1"/>
</dbReference>
<keyword evidence="1" id="KW-0560">Oxidoreductase</keyword>
<dbReference type="KEGG" id="svu:B1H20_00460"/>
<dbReference type="Proteomes" id="UP000192445">
    <property type="component" value="Chromosome"/>
</dbReference>
<evidence type="ECO:0000313" key="5">
    <source>
        <dbReference type="Proteomes" id="UP000192445"/>
    </source>
</evidence>
<dbReference type="AlphaFoldDB" id="A0A1V0U4G4"/>
<evidence type="ECO:0000256" key="2">
    <source>
        <dbReference type="SAM" id="MobiDB-lite"/>
    </source>
</evidence>